<sequence length="398" mass="42780">MTTHTANPQQTSRIILLLALAAFSSTSAFRVLDPALPQLAQEYSVSTGEAADVVKVFALAYGVLQFFYGPMGDRFGKFRTLAWATLACALGNVLVALAGNFDVLLLGRIMSGATAAAIVPLSMAWIGDHVPYDQRQATLAQFMTGTILGMTSGLVLGGLFTDTLGWRASFWFLALVYTVIGLLLLSQLSKVPESVSTNNNRLQVIGPIMQVLKTPWARVILVVVLLEGALVFGVMSFVPSYLQLRHGVSSTMAGLITSLFGLGSLIYVARARWLVAKLGEARMVWIGGWAMGSGYLLYTLGFHWSIGVVASIACGFSYYLVHAVLQTNATQMVPEFRATAVSLFASFLFSGQAIGVALGALIVDHIGIIWVIASGAMMMPFLGMYMGWRLKQRPAQSG</sequence>
<dbReference type="Pfam" id="PF07690">
    <property type="entry name" value="MFS_1"/>
    <property type="match status" value="1"/>
</dbReference>
<keyword evidence="9" id="KW-1185">Reference proteome</keyword>
<evidence type="ECO:0000313" key="9">
    <source>
        <dbReference type="Proteomes" id="UP000244571"/>
    </source>
</evidence>
<evidence type="ECO:0000259" key="7">
    <source>
        <dbReference type="PROSITE" id="PS50850"/>
    </source>
</evidence>
<dbReference type="OrthoDB" id="9814303at2"/>
<accession>A0A2R4XLJ7</accession>
<feature type="transmembrane region" description="Helical" evidence="6">
    <location>
        <begin position="304"/>
        <end position="321"/>
    </location>
</feature>
<feature type="transmembrane region" description="Helical" evidence="6">
    <location>
        <begin position="105"/>
        <end position="127"/>
    </location>
</feature>
<dbReference type="InterPro" id="IPR020846">
    <property type="entry name" value="MFS_dom"/>
</dbReference>
<feature type="domain" description="Major facilitator superfamily (MFS) profile" evidence="7">
    <location>
        <begin position="14"/>
        <end position="391"/>
    </location>
</feature>
<dbReference type="InterPro" id="IPR011701">
    <property type="entry name" value="MFS"/>
</dbReference>
<comment type="subcellular location">
    <subcellularLocation>
        <location evidence="1">Cell membrane</location>
        <topology evidence="1">Multi-pass membrane protein</topology>
    </subcellularLocation>
</comment>
<evidence type="ECO:0000256" key="1">
    <source>
        <dbReference type="ARBA" id="ARBA00004651"/>
    </source>
</evidence>
<dbReference type="SUPFAM" id="SSF103473">
    <property type="entry name" value="MFS general substrate transporter"/>
    <property type="match status" value="1"/>
</dbReference>
<evidence type="ECO:0000256" key="4">
    <source>
        <dbReference type="ARBA" id="ARBA00022989"/>
    </source>
</evidence>
<dbReference type="RefSeq" id="WP_108622060.1">
    <property type="nucleotide sequence ID" value="NZ_CP028901.1"/>
</dbReference>
<keyword evidence="2" id="KW-1003">Cell membrane</keyword>
<feature type="transmembrane region" description="Helical" evidence="6">
    <location>
        <begin position="219"/>
        <end position="242"/>
    </location>
</feature>
<dbReference type="AlphaFoldDB" id="A0A2R4XLJ7"/>
<dbReference type="PANTHER" id="PTHR43124:SF3">
    <property type="entry name" value="CHLORAMPHENICOL EFFLUX PUMP RV0191"/>
    <property type="match status" value="1"/>
</dbReference>
<dbReference type="PROSITE" id="PS50850">
    <property type="entry name" value="MFS"/>
    <property type="match status" value="1"/>
</dbReference>
<dbReference type="EMBL" id="CP028901">
    <property type="protein sequence ID" value="AWB34644.1"/>
    <property type="molecule type" value="Genomic_DNA"/>
</dbReference>
<dbReference type="GO" id="GO:0022857">
    <property type="term" value="F:transmembrane transporter activity"/>
    <property type="evidence" value="ECO:0007669"/>
    <property type="project" value="InterPro"/>
</dbReference>
<evidence type="ECO:0000256" key="6">
    <source>
        <dbReference type="SAM" id="Phobius"/>
    </source>
</evidence>
<feature type="transmembrane region" description="Helical" evidence="6">
    <location>
        <begin position="139"/>
        <end position="160"/>
    </location>
</feature>
<feature type="transmembrane region" description="Helical" evidence="6">
    <location>
        <begin position="368"/>
        <end position="388"/>
    </location>
</feature>
<dbReference type="GO" id="GO:0005886">
    <property type="term" value="C:plasma membrane"/>
    <property type="evidence" value="ECO:0007669"/>
    <property type="project" value="UniProtKB-SubCell"/>
</dbReference>
<dbReference type="Proteomes" id="UP000244571">
    <property type="component" value="Chromosome"/>
</dbReference>
<dbReference type="InterPro" id="IPR036259">
    <property type="entry name" value="MFS_trans_sf"/>
</dbReference>
<feature type="transmembrane region" description="Helical" evidence="6">
    <location>
        <begin position="166"/>
        <end position="185"/>
    </location>
</feature>
<dbReference type="PANTHER" id="PTHR43124">
    <property type="entry name" value="PURINE EFFLUX PUMP PBUE"/>
    <property type="match status" value="1"/>
</dbReference>
<reference evidence="8 9" key="1">
    <citation type="submission" date="2018-04" db="EMBL/GenBank/DDBJ databases">
        <title>Bordetella sp. HZ20 isolated from seawater.</title>
        <authorList>
            <person name="Sun C."/>
        </authorList>
    </citation>
    <scope>NUCLEOTIDE SEQUENCE [LARGE SCALE GENOMIC DNA]</scope>
    <source>
        <strain evidence="8 9">HZ20</strain>
    </source>
</reference>
<gene>
    <name evidence="8" type="ORF">DBV39_14010</name>
</gene>
<evidence type="ECO:0000313" key="8">
    <source>
        <dbReference type="EMBL" id="AWB34644.1"/>
    </source>
</evidence>
<organism evidence="8 9">
    <name type="scientific">Orrella marina</name>
    <dbReference type="NCBI Taxonomy" id="2163011"/>
    <lineage>
        <taxon>Bacteria</taxon>
        <taxon>Pseudomonadati</taxon>
        <taxon>Pseudomonadota</taxon>
        <taxon>Betaproteobacteria</taxon>
        <taxon>Burkholderiales</taxon>
        <taxon>Alcaligenaceae</taxon>
        <taxon>Orrella</taxon>
    </lineage>
</organism>
<keyword evidence="4 6" id="KW-1133">Transmembrane helix</keyword>
<evidence type="ECO:0000256" key="3">
    <source>
        <dbReference type="ARBA" id="ARBA00022692"/>
    </source>
</evidence>
<feature type="transmembrane region" description="Helical" evidence="6">
    <location>
        <begin position="248"/>
        <end position="269"/>
    </location>
</feature>
<protein>
    <submittedName>
        <fullName evidence="8">MFS transporter</fullName>
    </submittedName>
</protein>
<keyword evidence="5 6" id="KW-0472">Membrane</keyword>
<dbReference type="Gene3D" id="1.20.1250.20">
    <property type="entry name" value="MFS general substrate transporter like domains"/>
    <property type="match status" value="1"/>
</dbReference>
<keyword evidence="3 6" id="KW-0812">Transmembrane</keyword>
<feature type="transmembrane region" description="Helical" evidence="6">
    <location>
        <begin position="81"/>
        <end position="99"/>
    </location>
</feature>
<dbReference type="InterPro" id="IPR050189">
    <property type="entry name" value="MFS_Efflux_Transporters"/>
</dbReference>
<evidence type="ECO:0000256" key="5">
    <source>
        <dbReference type="ARBA" id="ARBA00023136"/>
    </source>
</evidence>
<feature type="transmembrane region" description="Helical" evidence="6">
    <location>
        <begin position="341"/>
        <end position="362"/>
    </location>
</feature>
<dbReference type="CDD" id="cd17324">
    <property type="entry name" value="MFS_NepI_like"/>
    <property type="match status" value="1"/>
</dbReference>
<name>A0A2R4XLJ7_9BURK</name>
<proteinExistence type="predicted"/>
<evidence type="ECO:0000256" key="2">
    <source>
        <dbReference type="ARBA" id="ARBA00022475"/>
    </source>
</evidence>
<dbReference type="KEGG" id="boz:DBV39_14010"/>